<dbReference type="InterPro" id="IPR001810">
    <property type="entry name" value="F-box_dom"/>
</dbReference>
<evidence type="ECO:0000313" key="3">
    <source>
        <dbReference type="Proteomes" id="UP000294933"/>
    </source>
</evidence>
<dbReference type="Pfam" id="PF12937">
    <property type="entry name" value="F-box-like"/>
    <property type="match status" value="1"/>
</dbReference>
<dbReference type="InterPro" id="IPR036047">
    <property type="entry name" value="F-box-like_dom_sf"/>
</dbReference>
<evidence type="ECO:0000313" key="2">
    <source>
        <dbReference type="EMBL" id="TDL21229.1"/>
    </source>
</evidence>
<keyword evidence="3" id="KW-1185">Reference proteome</keyword>
<dbReference type="Gene3D" id="1.20.1280.50">
    <property type="match status" value="1"/>
</dbReference>
<gene>
    <name evidence="2" type="ORF">BD410DRAFT_899047</name>
</gene>
<sequence>MAKDSIQVAGLDQLQELLWQLNNKGSPDVFGDDKMESTHGRPVSHSSLLRSLSVAKLRMKALVEVQKHLGRMIRSLEKRSVPMAFEEGIKRLPDEILAQIFETGHKTTNGSGFAKRVSQVSRRFRHVAFQTPLLWTRISGTYTDSLIETHTSRAGRMDLEIVIPPLTTAQIITSAFLRSQTPYISRWSHLYILNDSATNWLEALSMTTLPRLSMIEYHHDASLTGLTLPRLLHIRGYRYLRPAIPFLPQLTTFEVIFTDSKDIHIRDFYLALQTMKVLRDLSVTLDGCIAPLAELDHSLQLDRHSVHIDTLNVVVKNMTSSVAVAPIYDCLFFLSPSEFCLSLDTLETENGWNLFYGSDYDFIFPYGSSISIVISNVLLRANGLEFDLLDELAPGFDVARTICIEAPGSSIVSFSGVPDSLVNYPSHLRLKSCDQLTEDKLAVLLDQFLGISELRGLCSLAIISCRQISETFLLNVEDEYGRWIKLTWQL</sequence>
<dbReference type="Proteomes" id="UP000294933">
    <property type="component" value="Unassembled WGS sequence"/>
</dbReference>
<dbReference type="AlphaFoldDB" id="A0A4Y7Q2Z0"/>
<dbReference type="OrthoDB" id="10685478at2759"/>
<dbReference type="SUPFAM" id="SSF81383">
    <property type="entry name" value="F-box domain"/>
    <property type="match status" value="1"/>
</dbReference>
<accession>A0A4Y7Q2Z0</accession>
<organism evidence="2 3">
    <name type="scientific">Rickenella mellea</name>
    <dbReference type="NCBI Taxonomy" id="50990"/>
    <lineage>
        <taxon>Eukaryota</taxon>
        <taxon>Fungi</taxon>
        <taxon>Dikarya</taxon>
        <taxon>Basidiomycota</taxon>
        <taxon>Agaricomycotina</taxon>
        <taxon>Agaricomycetes</taxon>
        <taxon>Hymenochaetales</taxon>
        <taxon>Rickenellaceae</taxon>
        <taxon>Rickenella</taxon>
    </lineage>
</organism>
<reference evidence="2 3" key="1">
    <citation type="submission" date="2018-06" db="EMBL/GenBank/DDBJ databases">
        <title>A transcriptomic atlas of mushroom development highlights an independent origin of complex multicellularity.</title>
        <authorList>
            <consortium name="DOE Joint Genome Institute"/>
            <person name="Krizsan K."/>
            <person name="Almasi E."/>
            <person name="Merenyi Z."/>
            <person name="Sahu N."/>
            <person name="Viragh M."/>
            <person name="Koszo T."/>
            <person name="Mondo S."/>
            <person name="Kiss B."/>
            <person name="Balint B."/>
            <person name="Kues U."/>
            <person name="Barry K."/>
            <person name="Hegedus J.C."/>
            <person name="Henrissat B."/>
            <person name="Johnson J."/>
            <person name="Lipzen A."/>
            <person name="Ohm R."/>
            <person name="Nagy I."/>
            <person name="Pangilinan J."/>
            <person name="Yan J."/>
            <person name="Xiong Y."/>
            <person name="Grigoriev I.V."/>
            <person name="Hibbett D.S."/>
            <person name="Nagy L.G."/>
        </authorList>
    </citation>
    <scope>NUCLEOTIDE SEQUENCE [LARGE SCALE GENOMIC DNA]</scope>
    <source>
        <strain evidence="2 3">SZMC22713</strain>
    </source>
</reference>
<proteinExistence type="predicted"/>
<dbReference type="EMBL" id="ML170182">
    <property type="protein sequence ID" value="TDL21229.1"/>
    <property type="molecule type" value="Genomic_DNA"/>
</dbReference>
<dbReference type="VEuPathDB" id="FungiDB:BD410DRAFT_899047"/>
<evidence type="ECO:0000259" key="1">
    <source>
        <dbReference type="Pfam" id="PF12937"/>
    </source>
</evidence>
<protein>
    <recommendedName>
        <fullName evidence="1">F-box domain-containing protein</fullName>
    </recommendedName>
</protein>
<feature type="domain" description="F-box" evidence="1">
    <location>
        <begin position="90"/>
        <end position="139"/>
    </location>
</feature>
<name>A0A4Y7Q2Z0_9AGAM</name>